<evidence type="ECO:0000256" key="2">
    <source>
        <dbReference type="ARBA" id="ARBA00022517"/>
    </source>
</evidence>
<dbReference type="Pfam" id="PF03587">
    <property type="entry name" value="EMG1"/>
    <property type="match status" value="1"/>
</dbReference>
<proteinExistence type="inferred from homology"/>
<keyword evidence="3" id="KW-0699">rRNA-binding</keyword>
<sequence>MVDPRLRVPRHMRLFEKMMVQLFFKMKVRSSTGYLTLMREIKNPITDHVPANIQFIRVEKDGEMVSPFTIAEQLGHEAQRAPRAGPAAAGDQLVQMKRDKAVGQFQPFAFVVGGMSKGDVEADYAPKDKVRNIKLADRGMSAAAVLSMLLHGFEEAWLKEDNEEV</sequence>
<dbReference type="InterPro" id="IPR029028">
    <property type="entry name" value="Alpha/beta_knot_MTases"/>
</dbReference>
<organism evidence="5 6">
    <name type="scientific">Strigomonas culicis</name>
    <dbReference type="NCBI Taxonomy" id="28005"/>
    <lineage>
        <taxon>Eukaryota</taxon>
        <taxon>Discoba</taxon>
        <taxon>Euglenozoa</taxon>
        <taxon>Kinetoplastea</taxon>
        <taxon>Metakinetoplastina</taxon>
        <taxon>Trypanosomatida</taxon>
        <taxon>Trypanosomatidae</taxon>
        <taxon>Strigomonadinae</taxon>
        <taxon>Strigomonas</taxon>
    </lineage>
</organism>
<gene>
    <name evidence="5" type="ORF">STCU_01476</name>
</gene>
<dbReference type="GO" id="GO:0019843">
    <property type="term" value="F:rRNA binding"/>
    <property type="evidence" value="ECO:0007669"/>
    <property type="project" value="UniProtKB-KW"/>
</dbReference>
<dbReference type="SUPFAM" id="SSF75217">
    <property type="entry name" value="alpha/beta knot"/>
    <property type="match status" value="1"/>
</dbReference>
<dbReference type="GO" id="GO:0070037">
    <property type="term" value="F:rRNA (pseudouridine) methyltransferase activity"/>
    <property type="evidence" value="ECO:0007669"/>
    <property type="project" value="InterPro"/>
</dbReference>
<dbReference type="OrthoDB" id="277350at2759"/>
<protein>
    <submittedName>
        <fullName evidence="5">Essential for mitotic growth 1</fullName>
    </submittedName>
</protein>
<dbReference type="InterPro" id="IPR029026">
    <property type="entry name" value="tRNA_m1G_MTases_N"/>
</dbReference>
<reference evidence="5 6" key="1">
    <citation type="journal article" date="2013" name="PLoS ONE">
        <title>Predicting the Proteins of Angomonas deanei, Strigomonas culicis and Their Respective Endosymbionts Reveals New Aspects of the Trypanosomatidae Family.</title>
        <authorList>
            <person name="Motta M.C."/>
            <person name="Martins A.C."/>
            <person name="de Souza S.S."/>
            <person name="Catta-Preta C.M."/>
            <person name="Silva R."/>
            <person name="Klein C.C."/>
            <person name="de Almeida L.G."/>
            <person name="de Lima Cunha O."/>
            <person name="Ciapina L.P."/>
            <person name="Brocchi M."/>
            <person name="Colabardini A.C."/>
            <person name="de Araujo Lima B."/>
            <person name="Machado C.R."/>
            <person name="de Almeida Soares C.M."/>
            <person name="Probst C.M."/>
            <person name="de Menezes C.B."/>
            <person name="Thompson C.E."/>
            <person name="Bartholomeu D.C."/>
            <person name="Gradia D.F."/>
            <person name="Pavoni D.P."/>
            <person name="Grisard E.C."/>
            <person name="Fantinatti-Garboggini F."/>
            <person name="Marchini F.K."/>
            <person name="Rodrigues-Luiz G.F."/>
            <person name="Wagner G."/>
            <person name="Goldman G.H."/>
            <person name="Fietto J.L."/>
            <person name="Elias M.C."/>
            <person name="Goldman M.H."/>
            <person name="Sagot M.F."/>
            <person name="Pereira M."/>
            <person name="Stoco P.H."/>
            <person name="de Mendonca-Neto R.P."/>
            <person name="Teixeira S.M."/>
            <person name="Maciel T.E."/>
            <person name="de Oliveira Mendes T.A."/>
            <person name="Urmenyi T.P."/>
            <person name="de Souza W."/>
            <person name="Schenkman S."/>
            <person name="de Vasconcelos A.T."/>
        </authorList>
    </citation>
    <scope>NUCLEOTIDE SEQUENCE [LARGE SCALE GENOMIC DNA]</scope>
</reference>
<keyword evidence="4" id="KW-0694">RNA-binding</keyword>
<evidence type="ECO:0000313" key="6">
    <source>
        <dbReference type="Proteomes" id="UP000015354"/>
    </source>
</evidence>
<keyword evidence="2" id="KW-0690">Ribosome biogenesis</keyword>
<dbReference type="GO" id="GO:0070475">
    <property type="term" value="P:rRNA base methylation"/>
    <property type="evidence" value="ECO:0007669"/>
    <property type="project" value="InterPro"/>
</dbReference>
<comment type="caution">
    <text evidence="5">The sequence shown here is derived from an EMBL/GenBank/DDBJ whole genome shotgun (WGS) entry which is preliminary data.</text>
</comment>
<evidence type="ECO:0000256" key="4">
    <source>
        <dbReference type="ARBA" id="ARBA00022884"/>
    </source>
</evidence>
<dbReference type="PANTHER" id="PTHR12636">
    <property type="entry name" value="NEP1/MRA1"/>
    <property type="match status" value="1"/>
</dbReference>
<accession>S9W601</accession>
<dbReference type="EMBL" id="ATMH01001476">
    <property type="protein sequence ID" value="EPY34626.1"/>
    <property type="molecule type" value="Genomic_DNA"/>
</dbReference>
<evidence type="ECO:0000256" key="1">
    <source>
        <dbReference type="ARBA" id="ARBA00008115"/>
    </source>
</evidence>
<comment type="similarity">
    <text evidence="1">Belongs to the class IV-like SAM-binding methyltransferase superfamily. RNA methyltransferase NEP1 family.</text>
</comment>
<evidence type="ECO:0000313" key="5">
    <source>
        <dbReference type="EMBL" id="EPY34626.1"/>
    </source>
</evidence>
<evidence type="ECO:0000256" key="3">
    <source>
        <dbReference type="ARBA" id="ARBA00022730"/>
    </source>
</evidence>
<keyword evidence="6" id="KW-1185">Reference proteome</keyword>
<dbReference type="Proteomes" id="UP000015354">
    <property type="component" value="Unassembled WGS sequence"/>
</dbReference>
<dbReference type="AlphaFoldDB" id="S9W601"/>
<dbReference type="Gene3D" id="3.40.1280.10">
    <property type="match status" value="1"/>
</dbReference>
<dbReference type="PANTHER" id="PTHR12636:SF11">
    <property type="entry name" value="EMG1_NEP1 METHYLTRANSFERASE"/>
    <property type="match status" value="1"/>
</dbReference>
<dbReference type="GO" id="GO:0032040">
    <property type="term" value="C:small-subunit processome"/>
    <property type="evidence" value="ECO:0007669"/>
    <property type="project" value="TreeGrafter"/>
</dbReference>
<dbReference type="InterPro" id="IPR005304">
    <property type="entry name" value="Rbsml_bgen_MeTrfase_EMG1/NEP1"/>
</dbReference>
<name>S9W601_9TRYP</name>